<dbReference type="GO" id="GO:0000462">
    <property type="term" value="P:maturation of SSU-rRNA from tricistronic rRNA transcript (SSU-rRNA, 5.8S rRNA, LSU-rRNA)"/>
    <property type="evidence" value="ECO:0007669"/>
    <property type="project" value="TreeGrafter"/>
</dbReference>
<gene>
    <name evidence="9" type="ORF">SK128_017017</name>
</gene>
<reference evidence="9 10" key="1">
    <citation type="submission" date="2023-11" db="EMBL/GenBank/DDBJ databases">
        <title>Halocaridina rubra genome assembly.</title>
        <authorList>
            <person name="Smith C."/>
        </authorList>
    </citation>
    <scope>NUCLEOTIDE SEQUENCE [LARGE SCALE GENOMIC DNA]</scope>
    <source>
        <strain evidence="9">EP-1</strain>
        <tissue evidence="9">Whole</tissue>
    </source>
</reference>
<evidence type="ECO:0000256" key="4">
    <source>
        <dbReference type="ARBA" id="ARBA00023242"/>
    </source>
</evidence>
<dbReference type="InterPro" id="IPR001680">
    <property type="entry name" value="WD40_rpt"/>
</dbReference>
<dbReference type="PROSITE" id="PS00678">
    <property type="entry name" value="WD_REPEATS_1"/>
    <property type="match status" value="1"/>
</dbReference>
<dbReference type="InterPro" id="IPR019775">
    <property type="entry name" value="WD40_repeat_CS"/>
</dbReference>
<dbReference type="PANTHER" id="PTHR44267:SF1">
    <property type="entry name" value="WD REPEAT-CONTAINING PROTEIN 43"/>
    <property type="match status" value="1"/>
</dbReference>
<dbReference type="InterPro" id="IPR036322">
    <property type="entry name" value="WD40_repeat_dom_sf"/>
</dbReference>
<feature type="compositionally biased region" description="Acidic residues" evidence="7">
    <location>
        <begin position="564"/>
        <end position="574"/>
    </location>
</feature>
<keyword evidence="10" id="KW-1185">Reference proteome</keyword>
<feature type="domain" description="Small-subunit processome Utp12" evidence="8">
    <location>
        <begin position="420"/>
        <end position="522"/>
    </location>
</feature>
<dbReference type="Gene3D" id="2.130.10.10">
    <property type="entry name" value="YVTN repeat-like/Quinoprotein amine dehydrogenase"/>
    <property type="match status" value="1"/>
</dbReference>
<accession>A0AAN8X4D9</accession>
<protein>
    <recommendedName>
        <fullName evidence="8">Small-subunit processome Utp12 domain-containing protein</fullName>
    </recommendedName>
</protein>
<keyword evidence="3" id="KW-0677">Repeat</keyword>
<feature type="region of interest" description="Disordered" evidence="7">
    <location>
        <begin position="563"/>
        <end position="647"/>
    </location>
</feature>
<evidence type="ECO:0000256" key="3">
    <source>
        <dbReference type="ARBA" id="ARBA00022737"/>
    </source>
</evidence>
<dbReference type="PROSITE" id="PS50082">
    <property type="entry name" value="WD_REPEATS_2"/>
    <property type="match status" value="1"/>
</dbReference>
<dbReference type="InterPro" id="IPR052414">
    <property type="entry name" value="U3_snoRNA-assoc_WDR"/>
</dbReference>
<evidence type="ECO:0000256" key="1">
    <source>
        <dbReference type="ARBA" id="ARBA00004123"/>
    </source>
</evidence>
<keyword evidence="4" id="KW-0539">Nucleus</keyword>
<comment type="similarity">
    <text evidence="5">Belongs to the UTP5 family.</text>
</comment>
<evidence type="ECO:0000256" key="5">
    <source>
        <dbReference type="ARBA" id="ARBA00038335"/>
    </source>
</evidence>
<name>A0AAN8X4D9_HALRR</name>
<dbReference type="GO" id="GO:0005730">
    <property type="term" value="C:nucleolus"/>
    <property type="evidence" value="ECO:0007669"/>
    <property type="project" value="TreeGrafter"/>
</dbReference>
<dbReference type="Proteomes" id="UP001381693">
    <property type="component" value="Unassembled WGS sequence"/>
</dbReference>
<organism evidence="9 10">
    <name type="scientific">Halocaridina rubra</name>
    <name type="common">Hawaiian red shrimp</name>
    <dbReference type="NCBI Taxonomy" id="373956"/>
    <lineage>
        <taxon>Eukaryota</taxon>
        <taxon>Metazoa</taxon>
        <taxon>Ecdysozoa</taxon>
        <taxon>Arthropoda</taxon>
        <taxon>Crustacea</taxon>
        <taxon>Multicrustacea</taxon>
        <taxon>Malacostraca</taxon>
        <taxon>Eumalacostraca</taxon>
        <taxon>Eucarida</taxon>
        <taxon>Decapoda</taxon>
        <taxon>Pleocyemata</taxon>
        <taxon>Caridea</taxon>
        <taxon>Atyoidea</taxon>
        <taxon>Atyidae</taxon>
        <taxon>Halocaridina</taxon>
    </lineage>
</organism>
<feature type="compositionally biased region" description="Acidic residues" evidence="7">
    <location>
        <begin position="604"/>
        <end position="647"/>
    </location>
</feature>
<evidence type="ECO:0000256" key="2">
    <source>
        <dbReference type="ARBA" id="ARBA00022574"/>
    </source>
</evidence>
<evidence type="ECO:0000259" key="8">
    <source>
        <dbReference type="Pfam" id="PF04003"/>
    </source>
</evidence>
<evidence type="ECO:0000256" key="7">
    <source>
        <dbReference type="SAM" id="MobiDB-lite"/>
    </source>
</evidence>
<evidence type="ECO:0000313" key="10">
    <source>
        <dbReference type="Proteomes" id="UP001381693"/>
    </source>
</evidence>
<evidence type="ECO:0000313" key="9">
    <source>
        <dbReference type="EMBL" id="KAK7077716.1"/>
    </source>
</evidence>
<feature type="repeat" description="WD" evidence="6">
    <location>
        <begin position="7"/>
        <end position="38"/>
    </location>
</feature>
<proteinExistence type="inferred from homology"/>
<sequence length="647" mass="71430">MTKSKLLCFSPGGEKLAHSGPDGVLRIWNTTSGDLEHEYQPAEHLKATTSCIKYSNKNVGSHSLIAMGTLAGTILLYSAEEAEVKATFEHSTNQAIMDVAWFGSDRLVSLARDSTVVIWDVETEKKDVIEKVCEGTAMCLFGKKTIVLGSYKIQVLMQQNSGGVKVKHGFTGHATLITKMLSIRKREKTSSDQYFVSSSVDDRFIYAWSTGNNTEGPICSFMVKDTVSNMAVSDLQDSSLTLAAVTHKGALVLFTHHLNGNVSAKAIKPVGTLQIHNATDKKKAVIPIVAAYFCNDSENSIIVVYNRASVFTFERMSIEKIVGSQVLIRAEPTTTKSISLLKTVTPEVTKEAAMVGPLHTAEKSAKVKRKRSNEDNVASLPMEERLNVLALEPSGSKETGRSPASNDFAQLLLQGLHSKDQNILRSVFDRGDMKVINRTVRRLPVQAVVPLIEQLSVAILGKGHKNANHVKWVRSVLYNHMSHLTTVPDRQELMQSFFNISAARMSTFSQVTQLHARLDLMLTHVAARQQEVKQKDTEPEALLVYRDESSDEEDLMDNVLGVSESEDNWDEMSDLTDLNGPTDEETDMEVDNHPSGSKRKINGDDLDENDIDEESSEDEEDDEDTENEVDSDEEADMNGDDSGDDVS</sequence>
<dbReference type="Pfam" id="PF00400">
    <property type="entry name" value="WD40"/>
    <property type="match status" value="1"/>
</dbReference>
<keyword evidence="2 6" id="KW-0853">WD repeat</keyword>
<dbReference type="EMBL" id="JAXCGZ010008369">
    <property type="protein sequence ID" value="KAK7077716.1"/>
    <property type="molecule type" value="Genomic_DNA"/>
</dbReference>
<comment type="subcellular location">
    <subcellularLocation>
        <location evidence="1">Nucleus</location>
    </subcellularLocation>
</comment>
<comment type="caution">
    <text evidence="9">The sequence shown here is derived from an EMBL/GenBank/DDBJ whole genome shotgun (WGS) entry which is preliminary data.</text>
</comment>
<dbReference type="PANTHER" id="PTHR44267">
    <property type="entry name" value="WD REPEAT-CONTAINING PROTEIN 43"/>
    <property type="match status" value="1"/>
</dbReference>
<dbReference type="Pfam" id="PF04003">
    <property type="entry name" value="Utp12"/>
    <property type="match status" value="1"/>
</dbReference>
<dbReference type="InterPro" id="IPR015943">
    <property type="entry name" value="WD40/YVTN_repeat-like_dom_sf"/>
</dbReference>
<evidence type="ECO:0000256" key="6">
    <source>
        <dbReference type="PROSITE-ProRule" id="PRU00221"/>
    </source>
</evidence>
<dbReference type="InterPro" id="IPR007148">
    <property type="entry name" value="SSU_processome_Utp12"/>
</dbReference>
<dbReference type="SUPFAM" id="SSF50978">
    <property type="entry name" value="WD40 repeat-like"/>
    <property type="match status" value="1"/>
</dbReference>
<dbReference type="AlphaFoldDB" id="A0AAN8X4D9"/>